<evidence type="ECO:0000313" key="9">
    <source>
        <dbReference type="Proteomes" id="UP001238088"/>
    </source>
</evidence>
<evidence type="ECO:0000313" key="8">
    <source>
        <dbReference type="EMBL" id="MDQ0272847.1"/>
    </source>
</evidence>
<dbReference type="Pfam" id="PF00491">
    <property type="entry name" value="Arginase"/>
    <property type="match status" value="1"/>
</dbReference>
<dbReference type="EC" id="3.5.3.8" evidence="5 6"/>
<evidence type="ECO:0000256" key="5">
    <source>
        <dbReference type="HAMAP-Rule" id="MF_00737"/>
    </source>
</evidence>
<feature type="binding site" evidence="5">
    <location>
        <position position="159"/>
    </location>
    <ligand>
        <name>Mn(2+)</name>
        <dbReference type="ChEBI" id="CHEBI:29035"/>
        <label>2</label>
    </ligand>
</feature>
<evidence type="ECO:0000256" key="1">
    <source>
        <dbReference type="ARBA" id="ARBA00022723"/>
    </source>
</evidence>
<dbReference type="PIRSF" id="PIRSF036979">
    <property type="entry name" value="Arginase"/>
    <property type="match status" value="1"/>
</dbReference>
<keyword evidence="1 5" id="KW-0479">Metal-binding</keyword>
<dbReference type="Gene3D" id="3.40.800.10">
    <property type="entry name" value="Ureohydrolase domain"/>
    <property type="match status" value="1"/>
</dbReference>
<evidence type="ECO:0000256" key="7">
    <source>
        <dbReference type="PROSITE-ProRule" id="PRU00742"/>
    </source>
</evidence>
<dbReference type="PANTHER" id="PTHR11358">
    <property type="entry name" value="ARGINASE/AGMATINASE"/>
    <property type="match status" value="1"/>
</dbReference>
<accession>A0ABU0ANI2</accession>
<evidence type="ECO:0000256" key="6">
    <source>
        <dbReference type="NCBIfam" id="TIGR01227"/>
    </source>
</evidence>
<proteinExistence type="inferred from homology"/>
<comment type="function">
    <text evidence="5">Catalyzes the conversion of N-formimidoyl-L-glutamate to L-glutamate and formamide.</text>
</comment>
<dbReference type="InterPro" id="IPR023696">
    <property type="entry name" value="Ureohydrolase_dom_sf"/>
</dbReference>
<keyword evidence="4 5" id="KW-0464">Manganese</keyword>
<dbReference type="PROSITE" id="PS51409">
    <property type="entry name" value="ARGINASE_2"/>
    <property type="match status" value="1"/>
</dbReference>
<feature type="binding site" evidence="5">
    <location>
        <position position="242"/>
    </location>
    <ligand>
        <name>Mn(2+)</name>
        <dbReference type="ChEBI" id="CHEBI:29035"/>
        <label>1</label>
    </ligand>
</feature>
<comment type="pathway">
    <text evidence="5">Amino-acid degradation; L-histidine degradation into L-glutamate; L-glutamate from N-formimidoyl-L-glutamate (hydrolase route): step 1/1.</text>
</comment>
<dbReference type="CDD" id="cd09988">
    <property type="entry name" value="Formimidoylglutamase"/>
    <property type="match status" value="1"/>
</dbReference>
<keyword evidence="9" id="KW-1185">Reference proteome</keyword>
<keyword evidence="2 5" id="KW-0378">Hydrolase</keyword>
<comment type="caution">
    <text evidence="8">The sequence shown here is derived from an EMBL/GenBank/DDBJ whole genome shotgun (WGS) entry which is preliminary data.</text>
</comment>
<dbReference type="PANTHER" id="PTHR11358:SF35">
    <property type="entry name" value="FORMIMIDOYLGLUTAMASE"/>
    <property type="match status" value="1"/>
</dbReference>
<dbReference type="Proteomes" id="UP001238088">
    <property type="component" value="Unassembled WGS sequence"/>
</dbReference>
<dbReference type="HAMAP" id="MF_00737">
    <property type="entry name" value="Formimidoylglutam"/>
    <property type="match status" value="1"/>
</dbReference>
<dbReference type="InterPro" id="IPR006035">
    <property type="entry name" value="Ureohydrolase"/>
</dbReference>
<dbReference type="GO" id="GO:0050415">
    <property type="term" value="F:formimidoylglutamase activity"/>
    <property type="evidence" value="ECO:0007669"/>
    <property type="project" value="UniProtKB-EC"/>
</dbReference>
<evidence type="ECO:0000256" key="3">
    <source>
        <dbReference type="ARBA" id="ARBA00022808"/>
    </source>
</evidence>
<feature type="binding site" evidence="5">
    <location>
        <position position="157"/>
    </location>
    <ligand>
        <name>Mn(2+)</name>
        <dbReference type="ChEBI" id="CHEBI:29035"/>
        <label>1</label>
    </ligand>
</feature>
<evidence type="ECO:0000256" key="2">
    <source>
        <dbReference type="ARBA" id="ARBA00022801"/>
    </source>
</evidence>
<comment type="cofactor">
    <cofactor evidence="5">
        <name>Mn(2+)</name>
        <dbReference type="ChEBI" id="CHEBI:29035"/>
    </cofactor>
    <text evidence="5">Binds 2 manganese ions per subunit.</text>
</comment>
<gene>
    <name evidence="5" type="primary">hutG</name>
    <name evidence="8" type="ORF">J2S17_004740</name>
</gene>
<comment type="catalytic activity">
    <reaction evidence="5">
        <text>N-formimidoyl-L-glutamate + H2O = formamide + L-glutamate</text>
        <dbReference type="Rhea" id="RHEA:22492"/>
        <dbReference type="ChEBI" id="CHEBI:15377"/>
        <dbReference type="ChEBI" id="CHEBI:16397"/>
        <dbReference type="ChEBI" id="CHEBI:29985"/>
        <dbReference type="ChEBI" id="CHEBI:58928"/>
        <dbReference type="EC" id="3.5.3.8"/>
    </reaction>
</comment>
<dbReference type="InterPro" id="IPR005923">
    <property type="entry name" value="HutG"/>
</dbReference>
<reference evidence="8 9" key="1">
    <citation type="submission" date="2023-07" db="EMBL/GenBank/DDBJ databases">
        <title>Genomic Encyclopedia of Type Strains, Phase IV (KMG-IV): sequencing the most valuable type-strain genomes for metagenomic binning, comparative biology and taxonomic classification.</title>
        <authorList>
            <person name="Goeker M."/>
        </authorList>
    </citation>
    <scope>NUCLEOTIDE SEQUENCE [LARGE SCALE GENOMIC DNA]</scope>
    <source>
        <strain evidence="8 9">DSM 23494</strain>
    </source>
</reference>
<feature type="binding site" evidence="5">
    <location>
        <position position="244"/>
    </location>
    <ligand>
        <name>Mn(2+)</name>
        <dbReference type="ChEBI" id="CHEBI:29035"/>
        <label>2</label>
    </ligand>
</feature>
<organism evidence="8 9">
    <name type="scientific">Cytobacillus purgationiresistens</name>
    <dbReference type="NCBI Taxonomy" id="863449"/>
    <lineage>
        <taxon>Bacteria</taxon>
        <taxon>Bacillati</taxon>
        <taxon>Bacillota</taxon>
        <taxon>Bacilli</taxon>
        <taxon>Bacillales</taxon>
        <taxon>Bacillaceae</taxon>
        <taxon>Cytobacillus</taxon>
    </lineage>
</organism>
<comment type="similarity">
    <text evidence="5 7">Belongs to the arginase family.</text>
</comment>
<feature type="binding site" evidence="5">
    <location>
        <position position="157"/>
    </location>
    <ligand>
        <name>Mn(2+)</name>
        <dbReference type="ChEBI" id="CHEBI:29035"/>
        <label>2</label>
    </ligand>
</feature>
<feature type="binding site" evidence="5">
    <location>
        <position position="131"/>
    </location>
    <ligand>
        <name>Mn(2+)</name>
        <dbReference type="ChEBI" id="CHEBI:29035"/>
        <label>1</label>
    </ligand>
</feature>
<keyword evidence="3 5" id="KW-0369">Histidine metabolism</keyword>
<dbReference type="EMBL" id="JAUSUB010000029">
    <property type="protein sequence ID" value="MDQ0272847.1"/>
    <property type="molecule type" value="Genomic_DNA"/>
</dbReference>
<dbReference type="RefSeq" id="WP_307478333.1">
    <property type="nucleotide sequence ID" value="NZ_JAUSUB010000029.1"/>
</dbReference>
<sequence>MYIQPSLKNWHGRIDSQDDERSHRYHQVIKLLDLRELKQQKDRQTFNLIGFKCDEGVRRNKGRVGAGEAPDAIRQALAKLPWHLTSQAVIADYGDIQCDGKNMEEAQSRLGEAVSKLIQEKSFPIILGGGHETLYGHYLGVRKNIGEDAKLGIINIDAHFDMRPYDVESSSGTMFKQIMDQDQNCAYFCAGVQKQGNTLALFDEADQYNVEYILENELSSNGEFNKIQQFMENNDYIMLTLCTDSISSAFAPGVSAPSPFGLNPRTVRDVINKVVSHRNTLSFDVSEVNPSLDHNGQTVTLAAHLINEALLNFHK</sequence>
<evidence type="ECO:0000256" key="4">
    <source>
        <dbReference type="ARBA" id="ARBA00023211"/>
    </source>
</evidence>
<protein>
    <recommendedName>
        <fullName evidence="5 6">Formimidoylglutamase</fullName>
        <ecNumber evidence="5 6">3.5.3.8</ecNumber>
    </recommendedName>
    <alternativeName>
        <fullName evidence="5">Formiminoglutamase</fullName>
    </alternativeName>
    <alternativeName>
        <fullName evidence="5">Formiminoglutamate hydrolase</fullName>
    </alternativeName>
</protein>
<feature type="binding site" evidence="5">
    <location>
        <position position="161"/>
    </location>
    <ligand>
        <name>Mn(2+)</name>
        <dbReference type="ChEBI" id="CHEBI:29035"/>
        <label>1</label>
    </ligand>
</feature>
<dbReference type="SUPFAM" id="SSF52768">
    <property type="entry name" value="Arginase/deacetylase"/>
    <property type="match status" value="1"/>
</dbReference>
<dbReference type="NCBIfam" id="TIGR01227">
    <property type="entry name" value="hutG"/>
    <property type="match status" value="1"/>
</dbReference>
<feature type="binding site" evidence="5">
    <location>
        <position position="242"/>
    </location>
    <ligand>
        <name>Mn(2+)</name>
        <dbReference type="ChEBI" id="CHEBI:29035"/>
        <label>2</label>
    </ligand>
</feature>
<name>A0ABU0ANI2_9BACI</name>